<dbReference type="AlphaFoldDB" id="A0A813KYH9"/>
<reference evidence="1" key="1">
    <citation type="submission" date="2021-02" db="EMBL/GenBank/DDBJ databases">
        <authorList>
            <person name="Dougan E. K."/>
            <person name="Rhodes N."/>
            <person name="Thang M."/>
            <person name="Chan C."/>
        </authorList>
    </citation>
    <scope>NUCLEOTIDE SEQUENCE</scope>
</reference>
<evidence type="ECO:0000313" key="2">
    <source>
        <dbReference type="Proteomes" id="UP000626109"/>
    </source>
</evidence>
<protein>
    <submittedName>
        <fullName evidence="1">Uncharacterized protein</fullName>
    </submittedName>
</protein>
<dbReference type="EMBL" id="CAJNNW010033438">
    <property type="protein sequence ID" value="CAE8718895.1"/>
    <property type="molecule type" value="Genomic_DNA"/>
</dbReference>
<proteinExistence type="predicted"/>
<accession>A0A813KYH9</accession>
<dbReference type="Proteomes" id="UP000626109">
    <property type="component" value="Unassembled WGS sequence"/>
</dbReference>
<comment type="caution">
    <text evidence="1">The sequence shown here is derived from an EMBL/GenBank/DDBJ whole genome shotgun (WGS) entry which is preliminary data.</text>
</comment>
<organism evidence="1 2">
    <name type="scientific">Polarella glacialis</name>
    <name type="common">Dinoflagellate</name>
    <dbReference type="NCBI Taxonomy" id="89957"/>
    <lineage>
        <taxon>Eukaryota</taxon>
        <taxon>Sar</taxon>
        <taxon>Alveolata</taxon>
        <taxon>Dinophyceae</taxon>
        <taxon>Suessiales</taxon>
        <taxon>Suessiaceae</taxon>
        <taxon>Polarella</taxon>
    </lineage>
</organism>
<gene>
    <name evidence="1" type="ORF">PGLA2088_LOCUS40341</name>
</gene>
<name>A0A813KYH9_POLGL</name>
<sequence length="99" mass="11040">MKEADTRAPPCVSSLTTYIQAVVGMSLTNASWQQGNSRRRLKRELRSSCLAFQSVSQFNSIDRLTMKLFRLAPKPAFIVVVAAVEMSLEKCQLATSEKD</sequence>
<evidence type="ECO:0000313" key="1">
    <source>
        <dbReference type="EMBL" id="CAE8718895.1"/>
    </source>
</evidence>